<dbReference type="Proteomes" id="UP000217507">
    <property type="component" value="Chromosome"/>
</dbReference>
<sequence>MAIALTQREEEELWDEAEQTSLQPSSIEPFEFYVEMPSFLGSGYHKEIELHPELYLIIIDCEYRDDYVLKRPASNHPLQFGVFLSGIIKDDDSSWIGERNAVISGAGIQREMKVKHFQSPRILGINIEMSPDLLATFFPGKDGGIPPELKLLAKEDDWQTLVYPEMTPAVRFLTQQIFNCPYQGITKRIYLQAKVLELIALQVSPLLTGEGFSQPLPLKSDTIARIHHAKQILLSRLENPPLLIELAGLVGVSDRTLRRGFRELFGTTVFGYLTQMRMEKAEQLLRGTNTNVAEVANLVGYSHLGHFAAAFKRKYGITPSQCLLGKKSVSGL</sequence>
<dbReference type="GO" id="GO:0003700">
    <property type="term" value="F:DNA-binding transcription factor activity"/>
    <property type="evidence" value="ECO:0007669"/>
    <property type="project" value="InterPro"/>
</dbReference>
<evidence type="ECO:0000256" key="1">
    <source>
        <dbReference type="ARBA" id="ARBA00023015"/>
    </source>
</evidence>
<feature type="compositionally biased region" description="Acidic residues" evidence="4">
    <location>
        <begin position="9"/>
        <end position="18"/>
    </location>
</feature>
<evidence type="ECO:0000313" key="7">
    <source>
        <dbReference type="Proteomes" id="UP000217507"/>
    </source>
</evidence>
<feature type="region of interest" description="Disordered" evidence="4">
    <location>
        <begin position="1"/>
        <end position="22"/>
    </location>
</feature>
<proteinExistence type="predicted"/>
<dbReference type="AlphaFoldDB" id="A0A1Z4KFN9"/>
<gene>
    <name evidence="6" type="ORF">NIES23_05820</name>
</gene>
<dbReference type="InterPro" id="IPR009057">
    <property type="entry name" value="Homeodomain-like_sf"/>
</dbReference>
<dbReference type="SMART" id="SM00342">
    <property type="entry name" value="HTH_ARAC"/>
    <property type="match status" value="1"/>
</dbReference>
<evidence type="ECO:0000313" key="6">
    <source>
        <dbReference type="EMBL" id="BAY67800.1"/>
    </source>
</evidence>
<dbReference type="Pfam" id="PF12833">
    <property type="entry name" value="HTH_18"/>
    <property type="match status" value="1"/>
</dbReference>
<keyword evidence="1" id="KW-0805">Transcription regulation</keyword>
<dbReference type="PROSITE" id="PS01124">
    <property type="entry name" value="HTH_ARAC_FAMILY_2"/>
    <property type="match status" value="1"/>
</dbReference>
<keyword evidence="3" id="KW-0804">Transcription</keyword>
<dbReference type="SUPFAM" id="SSF46689">
    <property type="entry name" value="Homeodomain-like"/>
    <property type="match status" value="2"/>
</dbReference>
<evidence type="ECO:0000259" key="5">
    <source>
        <dbReference type="PROSITE" id="PS01124"/>
    </source>
</evidence>
<reference evidence="6 7" key="1">
    <citation type="submission" date="2017-06" db="EMBL/GenBank/DDBJ databases">
        <title>Genome sequencing of cyanobaciteial culture collection at National Institute for Environmental Studies (NIES).</title>
        <authorList>
            <person name="Hirose Y."/>
            <person name="Shimura Y."/>
            <person name="Fujisawa T."/>
            <person name="Nakamura Y."/>
            <person name="Kawachi M."/>
        </authorList>
    </citation>
    <scope>NUCLEOTIDE SEQUENCE [LARGE SCALE GENOMIC DNA]</scope>
    <source>
        <strain evidence="6 7">NIES-23</strain>
    </source>
</reference>
<protein>
    <submittedName>
        <fullName evidence="6">Transcriptional regulator</fullName>
    </submittedName>
</protein>
<organism evidence="6 7">
    <name type="scientific">Trichormus variabilis NIES-23</name>
    <dbReference type="NCBI Taxonomy" id="1973479"/>
    <lineage>
        <taxon>Bacteria</taxon>
        <taxon>Bacillati</taxon>
        <taxon>Cyanobacteriota</taxon>
        <taxon>Cyanophyceae</taxon>
        <taxon>Nostocales</taxon>
        <taxon>Nostocaceae</taxon>
        <taxon>Trichormus</taxon>
    </lineage>
</organism>
<accession>A0A1Z4KFN9</accession>
<dbReference type="Gene3D" id="1.10.10.60">
    <property type="entry name" value="Homeodomain-like"/>
    <property type="match status" value="2"/>
</dbReference>
<dbReference type="PANTHER" id="PTHR47893">
    <property type="entry name" value="REGULATORY PROTEIN PCHR"/>
    <property type="match status" value="1"/>
</dbReference>
<evidence type="ECO:0000256" key="3">
    <source>
        <dbReference type="ARBA" id="ARBA00023163"/>
    </source>
</evidence>
<keyword evidence="2" id="KW-0238">DNA-binding</keyword>
<dbReference type="InterPro" id="IPR018060">
    <property type="entry name" value="HTH_AraC"/>
</dbReference>
<dbReference type="PRINTS" id="PR00032">
    <property type="entry name" value="HTHARAC"/>
</dbReference>
<dbReference type="EMBL" id="AP018216">
    <property type="protein sequence ID" value="BAY67800.1"/>
    <property type="molecule type" value="Genomic_DNA"/>
</dbReference>
<evidence type="ECO:0000256" key="4">
    <source>
        <dbReference type="SAM" id="MobiDB-lite"/>
    </source>
</evidence>
<dbReference type="InterPro" id="IPR020449">
    <property type="entry name" value="Tscrpt_reg_AraC-type_HTH"/>
</dbReference>
<dbReference type="PANTHER" id="PTHR47893:SF1">
    <property type="entry name" value="REGULATORY PROTEIN PCHR"/>
    <property type="match status" value="1"/>
</dbReference>
<dbReference type="InterPro" id="IPR018062">
    <property type="entry name" value="HTH_AraC-typ_CS"/>
</dbReference>
<evidence type="ECO:0000256" key="2">
    <source>
        <dbReference type="ARBA" id="ARBA00023125"/>
    </source>
</evidence>
<name>A0A1Z4KFN9_ANAVA</name>
<dbReference type="InterPro" id="IPR053142">
    <property type="entry name" value="PchR_regulatory_protein"/>
</dbReference>
<feature type="domain" description="HTH araC/xylS-type" evidence="5">
    <location>
        <begin position="227"/>
        <end position="325"/>
    </location>
</feature>
<dbReference type="GO" id="GO:0043565">
    <property type="term" value="F:sequence-specific DNA binding"/>
    <property type="evidence" value="ECO:0007669"/>
    <property type="project" value="InterPro"/>
</dbReference>
<dbReference type="PROSITE" id="PS00041">
    <property type="entry name" value="HTH_ARAC_FAMILY_1"/>
    <property type="match status" value="1"/>
</dbReference>